<dbReference type="Gene3D" id="3.20.20.80">
    <property type="entry name" value="Glycosidases"/>
    <property type="match status" value="1"/>
</dbReference>
<sequence length="366" mass="41387">MAVRALLLALCLQPARSVVGTDSSSLLHLPTCVVNKNWAGVNSYFAWALDVADQETILSNMEKRGLKVMRIFVATVPHHFKGTSAQFVPHLEPDHMGDYNVTVLNLINDFMVRAKAHNIKLNIVLHDRYALGCWSCDGYQKDLGLSCITPHCGKEPNDVRKFYTDALAIKKFDERLLKILTYVNPTFGKPWGHLPEVVAMFAPQNEAQGLDPHFQKNWTCARAAVMRKVMDPQILIATGGGRTFEESSWKEHFECSVIDVVTLHDYEVANWTPLMEALGRAKALALQHGKRVIFEEFGSKDKEYRPDYFYSTITASVHMGMPFMPWEYMIPGDTKSDDYEFDTYQASWAILVYGAIIAKEVSRGRS</sequence>
<keyword evidence="3" id="KW-1185">Reference proteome</keyword>
<evidence type="ECO:0008006" key="4">
    <source>
        <dbReference type="Google" id="ProtNLM"/>
    </source>
</evidence>
<dbReference type="EMBL" id="CAUJNA010003872">
    <property type="protein sequence ID" value="CAJ1411386.1"/>
    <property type="molecule type" value="Genomic_DNA"/>
</dbReference>
<accession>A0AA36JT33</accession>
<proteinExistence type="predicted"/>
<dbReference type="InterPro" id="IPR017853">
    <property type="entry name" value="GH"/>
</dbReference>
<dbReference type="Proteomes" id="UP001178507">
    <property type="component" value="Unassembled WGS sequence"/>
</dbReference>
<name>A0AA36JT33_9DINO</name>
<evidence type="ECO:0000313" key="3">
    <source>
        <dbReference type="Proteomes" id="UP001178507"/>
    </source>
</evidence>
<gene>
    <name evidence="2" type="ORF">EVOR1521_LOCUS31976</name>
</gene>
<dbReference type="SUPFAM" id="SSF51445">
    <property type="entry name" value="(Trans)glycosidases"/>
    <property type="match status" value="1"/>
</dbReference>
<evidence type="ECO:0000313" key="2">
    <source>
        <dbReference type="EMBL" id="CAJ1411386.1"/>
    </source>
</evidence>
<comment type="caution">
    <text evidence="2">The sequence shown here is derived from an EMBL/GenBank/DDBJ whole genome shotgun (WGS) entry which is preliminary data.</text>
</comment>
<keyword evidence="1" id="KW-0732">Signal</keyword>
<protein>
    <recommendedName>
        <fullName evidence="4">Glycoside hydrolase family 5 domain-containing protein</fullName>
    </recommendedName>
</protein>
<evidence type="ECO:0000256" key="1">
    <source>
        <dbReference type="SAM" id="SignalP"/>
    </source>
</evidence>
<dbReference type="AlphaFoldDB" id="A0AA36JT33"/>
<organism evidence="2 3">
    <name type="scientific">Effrenium voratum</name>
    <dbReference type="NCBI Taxonomy" id="2562239"/>
    <lineage>
        <taxon>Eukaryota</taxon>
        <taxon>Sar</taxon>
        <taxon>Alveolata</taxon>
        <taxon>Dinophyceae</taxon>
        <taxon>Suessiales</taxon>
        <taxon>Symbiodiniaceae</taxon>
        <taxon>Effrenium</taxon>
    </lineage>
</organism>
<feature type="signal peptide" evidence="1">
    <location>
        <begin position="1"/>
        <end position="17"/>
    </location>
</feature>
<feature type="chain" id="PRO_5041338089" description="Glycoside hydrolase family 5 domain-containing protein" evidence="1">
    <location>
        <begin position="18"/>
        <end position="366"/>
    </location>
</feature>
<reference evidence="2" key="1">
    <citation type="submission" date="2023-08" db="EMBL/GenBank/DDBJ databases">
        <authorList>
            <person name="Chen Y."/>
            <person name="Shah S."/>
            <person name="Dougan E. K."/>
            <person name="Thang M."/>
            <person name="Chan C."/>
        </authorList>
    </citation>
    <scope>NUCLEOTIDE SEQUENCE</scope>
</reference>